<reference evidence="2" key="2">
    <citation type="submission" date="2020-09" db="EMBL/GenBank/DDBJ databases">
        <authorList>
            <person name="Sun Q."/>
            <person name="Zhou Y."/>
        </authorList>
    </citation>
    <scope>NUCLEOTIDE SEQUENCE</scope>
    <source>
        <strain evidence="2">CGMCC 1.15095</strain>
    </source>
</reference>
<dbReference type="PANTHER" id="PTHR33930">
    <property type="entry name" value="ALKYL HYDROPEROXIDE REDUCTASE AHPD"/>
    <property type="match status" value="1"/>
</dbReference>
<dbReference type="InterPro" id="IPR003779">
    <property type="entry name" value="CMD-like"/>
</dbReference>
<proteinExistence type="predicted"/>
<accession>A0A916TYI2</accession>
<gene>
    <name evidence="2" type="ORF">GCM10011494_38780</name>
</gene>
<dbReference type="InterPro" id="IPR029032">
    <property type="entry name" value="AhpD-like"/>
</dbReference>
<comment type="caution">
    <text evidence="2">The sequence shown here is derived from an EMBL/GenBank/DDBJ whole genome shotgun (WGS) entry which is preliminary data.</text>
</comment>
<keyword evidence="3" id="KW-1185">Reference proteome</keyword>
<evidence type="ECO:0000313" key="2">
    <source>
        <dbReference type="EMBL" id="GGC16099.1"/>
    </source>
</evidence>
<dbReference type="SUPFAM" id="SSF69118">
    <property type="entry name" value="AhpD-like"/>
    <property type="match status" value="1"/>
</dbReference>
<reference evidence="2" key="1">
    <citation type="journal article" date="2014" name="Int. J. Syst. Evol. Microbiol.">
        <title>Complete genome sequence of Corynebacterium casei LMG S-19264T (=DSM 44701T), isolated from a smear-ripened cheese.</title>
        <authorList>
            <consortium name="US DOE Joint Genome Institute (JGI-PGF)"/>
            <person name="Walter F."/>
            <person name="Albersmeier A."/>
            <person name="Kalinowski J."/>
            <person name="Ruckert C."/>
        </authorList>
    </citation>
    <scope>NUCLEOTIDE SEQUENCE</scope>
    <source>
        <strain evidence="2">CGMCC 1.15095</strain>
    </source>
</reference>
<feature type="domain" description="Carboxymuconolactone decarboxylase-like" evidence="1">
    <location>
        <begin position="28"/>
        <end position="110"/>
    </location>
</feature>
<dbReference type="EMBL" id="BMHK01000059">
    <property type="protein sequence ID" value="GGC16099.1"/>
    <property type="molecule type" value="Genomic_DNA"/>
</dbReference>
<organism evidence="2 3">
    <name type="scientific">Novosphingobium endophyticum</name>
    <dbReference type="NCBI Taxonomy" id="1955250"/>
    <lineage>
        <taxon>Bacteria</taxon>
        <taxon>Pseudomonadati</taxon>
        <taxon>Pseudomonadota</taxon>
        <taxon>Alphaproteobacteria</taxon>
        <taxon>Sphingomonadales</taxon>
        <taxon>Sphingomonadaceae</taxon>
        <taxon>Novosphingobium</taxon>
    </lineage>
</organism>
<name>A0A916TYI2_9SPHN</name>
<dbReference type="Gene3D" id="1.20.1290.10">
    <property type="entry name" value="AhpD-like"/>
    <property type="match status" value="1"/>
</dbReference>
<evidence type="ECO:0000259" key="1">
    <source>
        <dbReference type="Pfam" id="PF02627"/>
    </source>
</evidence>
<dbReference type="PANTHER" id="PTHR33930:SF2">
    <property type="entry name" value="BLR3452 PROTEIN"/>
    <property type="match status" value="1"/>
</dbReference>
<dbReference type="Pfam" id="PF02627">
    <property type="entry name" value="CMD"/>
    <property type="match status" value="1"/>
</dbReference>
<dbReference type="AlphaFoldDB" id="A0A916TYI2"/>
<dbReference type="RefSeq" id="WP_188773211.1">
    <property type="nucleotide sequence ID" value="NZ_BMHK01000059.1"/>
</dbReference>
<sequence length="121" mass="12740">MAKKPRELSDAPKVKLPRAAASIAQANPELWEAYQRLGALVGAAGPLEARERRLIHLAYALGSASEGAAHSHARRALSEGISEAELEHVAILSATTLGWPQAVRALTIVQDVTDAGKDAAD</sequence>
<evidence type="ECO:0000313" key="3">
    <source>
        <dbReference type="Proteomes" id="UP000608154"/>
    </source>
</evidence>
<dbReference type="GO" id="GO:0051920">
    <property type="term" value="F:peroxiredoxin activity"/>
    <property type="evidence" value="ECO:0007669"/>
    <property type="project" value="InterPro"/>
</dbReference>
<dbReference type="Proteomes" id="UP000608154">
    <property type="component" value="Unassembled WGS sequence"/>
</dbReference>
<protein>
    <recommendedName>
        <fullName evidence="1">Carboxymuconolactone decarboxylase-like domain-containing protein</fullName>
    </recommendedName>
</protein>